<dbReference type="InterPro" id="IPR047865">
    <property type="entry name" value="Ribosomal_uL10_bac_type"/>
</dbReference>
<dbReference type="GO" id="GO:0070180">
    <property type="term" value="F:large ribosomal subunit rRNA binding"/>
    <property type="evidence" value="ECO:0007669"/>
    <property type="project" value="UniProtKB-UniRule"/>
</dbReference>
<dbReference type="PANTHER" id="PTHR11560">
    <property type="entry name" value="39S RIBOSOMAL PROTEIN L10, MITOCHONDRIAL"/>
    <property type="match status" value="1"/>
</dbReference>
<dbReference type="SUPFAM" id="SSF160369">
    <property type="entry name" value="Ribosomal protein L10-like"/>
    <property type="match status" value="1"/>
</dbReference>
<evidence type="ECO:0000313" key="6">
    <source>
        <dbReference type="EMBL" id="PWJ90568.1"/>
    </source>
</evidence>
<name>A0AA45HI70_9BACT</name>
<dbReference type="GO" id="GO:1990904">
    <property type="term" value="C:ribonucleoprotein complex"/>
    <property type="evidence" value="ECO:0007669"/>
    <property type="project" value="UniProtKB-KW"/>
</dbReference>
<organism evidence="6 7">
    <name type="scientific">Oceanotoga teriensis</name>
    <dbReference type="NCBI Taxonomy" id="515440"/>
    <lineage>
        <taxon>Bacteria</taxon>
        <taxon>Thermotogati</taxon>
        <taxon>Thermotogota</taxon>
        <taxon>Thermotogae</taxon>
        <taxon>Petrotogales</taxon>
        <taxon>Petrotogaceae</taxon>
        <taxon>Oceanotoga</taxon>
    </lineage>
</organism>
<protein>
    <recommendedName>
        <fullName evidence="4 5">Large ribosomal subunit protein uL10</fullName>
    </recommendedName>
</protein>
<dbReference type="RefSeq" id="WP_109605147.1">
    <property type="nucleotide sequence ID" value="NZ_JAMHJO010000001.1"/>
</dbReference>
<dbReference type="NCBIfam" id="NF000955">
    <property type="entry name" value="PRK00099.1-1"/>
    <property type="match status" value="1"/>
</dbReference>
<comment type="subunit">
    <text evidence="5">Part of the ribosomal stalk of the 50S ribosomal subunit. The N-terminus interacts with L11 and the large rRNA to form the base of the stalk. The C-terminus forms an elongated spine to which L12 dimers bind in a sequential fashion forming a multimeric L10(L12)X complex.</text>
</comment>
<dbReference type="InterPro" id="IPR001790">
    <property type="entry name" value="Ribosomal_uL10"/>
</dbReference>
<dbReference type="Gene3D" id="3.30.70.1730">
    <property type="match status" value="1"/>
</dbReference>
<dbReference type="Proteomes" id="UP000245921">
    <property type="component" value="Unassembled WGS sequence"/>
</dbReference>
<comment type="caution">
    <text evidence="6">The sequence shown here is derived from an EMBL/GenBank/DDBJ whole genome shotgun (WGS) entry which is preliminary data.</text>
</comment>
<keyword evidence="5" id="KW-0699">rRNA-binding</keyword>
<keyword evidence="2 5" id="KW-0689">Ribosomal protein</keyword>
<keyword evidence="7" id="KW-1185">Reference proteome</keyword>
<dbReference type="CDD" id="cd05797">
    <property type="entry name" value="Ribosomal_L10"/>
    <property type="match status" value="1"/>
</dbReference>
<evidence type="ECO:0000256" key="5">
    <source>
        <dbReference type="HAMAP-Rule" id="MF_00362"/>
    </source>
</evidence>
<dbReference type="EMBL" id="QGGI01000012">
    <property type="protein sequence ID" value="PWJ90568.1"/>
    <property type="molecule type" value="Genomic_DNA"/>
</dbReference>
<dbReference type="GO" id="GO:0005840">
    <property type="term" value="C:ribosome"/>
    <property type="evidence" value="ECO:0007669"/>
    <property type="project" value="UniProtKB-KW"/>
</dbReference>
<sequence length="180" mass="19965">MLTRKEKTLLVNEFVDAFKNSSIVVFTDFTGMPVSHTDDMRMQLFKEYESEAVYKVMRNSLLKTAIKEAGLNLEDYEEFLEGSTGVFYVKSGDPIVGLKVLTEFAKKHDGKPSIKGGVLEGQIFDANKAEELSKLPSKQELIGMFVRGLNAPINGVVNVLAGTIRNLSNVLNAIKDQKSE</sequence>
<dbReference type="GO" id="GO:0006412">
    <property type="term" value="P:translation"/>
    <property type="evidence" value="ECO:0007669"/>
    <property type="project" value="UniProtKB-UniRule"/>
</dbReference>
<keyword evidence="3 5" id="KW-0687">Ribonucleoprotein</keyword>
<dbReference type="InterPro" id="IPR022973">
    <property type="entry name" value="Ribosomal_uL10_bac"/>
</dbReference>
<accession>A0AA45HI70</accession>
<reference evidence="6 7" key="1">
    <citation type="submission" date="2018-05" db="EMBL/GenBank/DDBJ databases">
        <title>Genomic Encyclopedia of Type Strains, Phase IV (KMG-IV): sequencing the most valuable type-strain genomes for metagenomic binning, comparative biology and taxonomic classification.</title>
        <authorList>
            <person name="Goeker M."/>
        </authorList>
    </citation>
    <scope>NUCLEOTIDE SEQUENCE [LARGE SCALE GENOMIC DNA]</scope>
    <source>
        <strain evidence="6 7">DSM 24906</strain>
    </source>
</reference>
<gene>
    <name evidence="5" type="primary">rplJ</name>
    <name evidence="6" type="ORF">C7380_11238</name>
</gene>
<dbReference type="HAMAP" id="MF_00362">
    <property type="entry name" value="Ribosomal_uL10"/>
    <property type="match status" value="1"/>
</dbReference>
<evidence type="ECO:0000313" key="7">
    <source>
        <dbReference type="Proteomes" id="UP000245921"/>
    </source>
</evidence>
<dbReference type="Gene3D" id="6.10.250.290">
    <property type="match status" value="1"/>
</dbReference>
<keyword evidence="5" id="KW-0694">RNA-binding</keyword>
<proteinExistence type="inferred from homology"/>
<evidence type="ECO:0000256" key="4">
    <source>
        <dbReference type="ARBA" id="ARBA00035202"/>
    </source>
</evidence>
<comment type="similarity">
    <text evidence="1 5">Belongs to the universal ribosomal protein uL10 family.</text>
</comment>
<evidence type="ECO:0000256" key="1">
    <source>
        <dbReference type="ARBA" id="ARBA00008889"/>
    </source>
</evidence>
<dbReference type="InterPro" id="IPR043141">
    <property type="entry name" value="Ribosomal_uL10-like_sf"/>
</dbReference>
<comment type="function">
    <text evidence="5">Forms part of the ribosomal stalk, playing a central role in the interaction of the ribosome with GTP-bound translation factors.</text>
</comment>
<evidence type="ECO:0000256" key="2">
    <source>
        <dbReference type="ARBA" id="ARBA00022980"/>
    </source>
</evidence>
<dbReference type="Pfam" id="PF00466">
    <property type="entry name" value="Ribosomal_L10"/>
    <property type="match status" value="1"/>
</dbReference>
<dbReference type="AlphaFoldDB" id="A0AA45HI70"/>
<evidence type="ECO:0000256" key="3">
    <source>
        <dbReference type="ARBA" id="ARBA00023274"/>
    </source>
</evidence>